<organism evidence="1 2">
    <name type="scientific">Gallintestinimicrobium propionicum</name>
    <dbReference type="NCBI Taxonomy" id="2981770"/>
    <lineage>
        <taxon>Bacteria</taxon>
        <taxon>Bacillati</taxon>
        <taxon>Bacillota</taxon>
        <taxon>Clostridia</taxon>
        <taxon>Lachnospirales</taxon>
        <taxon>Lachnospiraceae</taxon>
        <taxon>Gallintestinimicrobium</taxon>
    </lineage>
</organism>
<dbReference type="RefSeq" id="WP_021913959.1">
    <property type="nucleotide sequence ID" value="NZ_JAJEQF010000033.1"/>
</dbReference>
<dbReference type="InterPro" id="IPR036388">
    <property type="entry name" value="WH-like_DNA-bd_sf"/>
</dbReference>
<dbReference type="Gene3D" id="1.10.10.10">
    <property type="entry name" value="Winged helix-like DNA-binding domain superfamily/Winged helix DNA-binding domain"/>
    <property type="match status" value="1"/>
</dbReference>
<dbReference type="Proteomes" id="UP001199355">
    <property type="component" value="Unassembled WGS sequence"/>
</dbReference>
<evidence type="ECO:0000313" key="2">
    <source>
        <dbReference type="Proteomes" id="UP001199355"/>
    </source>
</evidence>
<gene>
    <name evidence="1" type="ORF">LKD45_11850</name>
</gene>
<dbReference type="PANTHER" id="PTHR33221">
    <property type="entry name" value="WINGED HELIX-TURN-HELIX TRANSCRIPTIONAL REGULATOR, RRF2 FAMILY"/>
    <property type="match status" value="1"/>
</dbReference>
<dbReference type="GO" id="GO:0003700">
    <property type="term" value="F:DNA-binding transcription factor activity"/>
    <property type="evidence" value="ECO:0007669"/>
    <property type="project" value="TreeGrafter"/>
</dbReference>
<dbReference type="AlphaFoldDB" id="A0AAE3AX01"/>
<dbReference type="SUPFAM" id="SSF46785">
    <property type="entry name" value="Winged helix' DNA-binding domain"/>
    <property type="match status" value="1"/>
</dbReference>
<dbReference type="PANTHER" id="PTHR33221:SF15">
    <property type="entry name" value="HTH-TYPE TRANSCRIPTIONAL REGULATOR YWGB-RELATED"/>
    <property type="match status" value="1"/>
</dbReference>
<dbReference type="Pfam" id="PF02082">
    <property type="entry name" value="Rrf2"/>
    <property type="match status" value="1"/>
</dbReference>
<sequence>MHVSNKCSIAIHCLIFIHEYGTENKVTSELLSLSTGCNPVTIRSILSALKKSGVLDVKPGTGGATLAAELEDITLYRICTAVEPDAIDKMIGIHSSPSPFCPVGRKIQSVLDDTYEELKTDVIASMKSITLDKILADYHDKQQTNQ</sequence>
<dbReference type="EMBL" id="JAJEQF010000033">
    <property type="protein sequence ID" value="MCC2168370.1"/>
    <property type="molecule type" value="Genomic_DNA"/>
</dbReference>
<dbReference type="GO" id="GO:0005829">
    <property type="term" value="C:cytosol"/>
    <property type="evidence" value="ECO:0007669"/>
    <property type="project" value="TreeGrafter"/>
</dbReference>
<accession>A0AAE3AX01</accession>
<keyword evidence="2" id="KW-1185">Reference proteome</keyword>
<reference evidence="1 2" key="1">
    <citation type="submission" date="2021-10" db="EMBL/GenBank/DDBJ databases">
        <title>Anaerobic single-cell dispensing facilitates the cultivation of human gut bacteria.</title>
        <authorList>
            <person name="Afrizal A."/>
        </authorList>
    </citation>
    <scope>NUCLEOTIDE SEQUENCE [LARGE SCALE GENOMIC DNA]</scope>
    <source>
        <strain evidence="1 2">CLA-AA-H244</strain>
    </source>
</reference>
<dbReference type="InterPro" id="IPR000944">
    <property type="entry name" value="Tscrpt_reg_Rrf2"/>
</dbReference>
<proteinExistence type="predicted"/>
<name>A0AAE3AX01_9FIRM</name>
<protein>
    <submittedName>
        <fullName evidence="1">Rrf2 family transcriptional regulator</fullName>
    </submittedName>
</protein>
<dbReference type="InterPro" id="IPR036390">
    <property type="entry name" value="WH_DNA-bd_sf"/>
</dbReference>
<evidence type="ECO:0000313" key="1">
    <source>
        <dbReference type="EMBL" id="MCC2168370.1"/>
    </source>
</evidence>
<comment type="caution">
    <text evidence="1">The sequence shown here is derived from an EMBL/GenBank/DDBJ whole genome shotgun (WGS) entry which is preliminary data.</text>
</comment>